<keyword evidence="3" id="KW-1185">Reference proteome</keyword>
<dbReference type="Gene3D" id="3.20.20.150">
    <property type="entry name" value="Divalent-metal-dependent TIM barrel enzymes"/>
    <property type="match status" value="1"/>
</dbReference>
<dbReference type="AlphaFoldDB" id="A0A1V4I863"/>
<evidence type="ECO:0000313" key="3">
    <source>
        <dbReference type="Proteomes" id="UP000190140"/>
    </source>
</evidence>
<dbReference type="OrthoDB" id="9801960at2"/>
<keyword evidence="2" id="KW-0378">Hydrolase</keyword>
<dbReference type="InterPro" id="IPR036237">
    <property type="entry name" value="Xyl_isomerase-like_sf"/>
</dbReference>
<name>A0A1V4I863_9FIRM</name>
<dbReference type="InterPro" id="IPR013022">
    <property type="entry name" value="Xyl_isomerase-like_TIM-brl"/>
</dbReference>
<reference evidence="2 3" key="1">
    <citation type="submission" date="2017-03" db="EMBL/GenBank/DDBJ databases">
        <title>Genome sequence of Clostridium thermoalcaliphilum DSM 7309.</title>
        <authorList>
            <person name="Poehlein A."/>
            <person name="Daniel R."/>
        </authorList>
    </citation>
    <scope>NUCLEOTIDE SEQUENCE [LARGE SCALE GENOMIC DNA]</scope>
    <source>
        <strain evidence="2 3">DSM 7309</strain>
    </source>
</reference>
<organism evidence="2 3">
    <name type="scientific">Alkalithermobacter paradoxus</name>
    <dbReference type="NCBI Taxonomy" id="29349"/>
    <lineage>
        <taxon>Bacteria</taxon>
        <taxon>Bacillati</taxon>
        <taxon>Bacillota</taxon>
        <taxon>Clostridia</taxon>
        <taxon>Peptostreptococcales</taxon>
        <taxon>Tepidibacteraceae</taxon>
        <taxon>Alkalithermobacter</taxon>
    </lineage>
</organism>
<evidence type="ECO:0000259" key="1">
    <source>
        <dbReference type="Pfam" id="PF01261"/>
    </source>
</evidence>
<dbReference type="EC" id="3.1.21.2" evidence="2"/>
<dbReference type="Pfam" id="PF01261">
    <property type="entry name" value="AP_endonuc_2"/>
    <property type="match status" value="1"/>
</dbReference>
<sequence length="257" mass="29988">MKLGISSMAWDLDSKIYICKEIGFDHIEVGIDCEDDFEFIYSNLEKIKKQDISVGIHLPMEINTCEVVEDIRNCWVDFVINLYNKGKGIDIKYYNLHLGYGMAHKVLKHRETYLKNSLCFFNKILKYINSTDIYVENTYSKNGELVNIGNDYKDFKYIFDNISSEKFGFCYDSGHDLINQSHYLQSLSYCTRLIHLSDNDGKEDLHLGLSENGLLGEEKIREILNLRSVKYVILEMNEKYFKDSKKIINKTSAKKTK</sequence>
<gene>
    <name evidence="2" type="primary">nfo_2</name>
    <name evidence="2" type="ORF">CLOTH_09830</name>
</gene>
<evidence type="ECO:0000313" key="2">
    <source>
        <dbReference type="EMBL" id="OPJ55805.1"/>
    </source>
</evidence>
<dbReference type="STRING" id="29349.CLOTH_09830"/>
<accession>A0A1V4I863</accession>
<dbReference type="GO" id="GO:0008833">
    <property type="term" value="F:deoxyribonuclease IV (phage-T4-induced) activity"/>
    <property type="evidence" value="ECO:0007669"/>
    <property type="project" value="UniProtKB-EC"/>
</dbReference>
<keyword evidence="2" id="KW-0540">Nuclease</keyword>
<dbReference type="SUPFAM" id="SSF51658">
    <property type="entry name" value="Xylose isomerase-like"/>
    <property type="match status" value="1"/>
</dbReference>
<keyword evidence="2" id="KW-0255">Endonuclease</keyword>
<protein>
    <submittedName>
        <fullName evidence="2">Endonuclease 4</fullName>
        <ecNumber evidence="2">3.1.21.2</ecNumber>
    </submittedName>
</protein>
<dbReference type="Proteomes" id="UP000190140">
    <property type="component" value="Unassembled WGS sequence"/>
</dbReference>
<dbReference type="RefSeq" id="WP_079411764.1">
    <property type="nucleotide sequence ID" value="NZ_MZGW01000003.1"/>
</dbReference>
<proteinExistence type="predicted"/>
<dbReference type="EMBL" id="MZGW01000003">
    <property type="protein sequence ID" value="OPJ55805.1"/>
    <property type="molecule type" value="Genomic_DNA"/>
</dbReference>
<feature type="domain" description="Xylose isomerase-like TIM barrel" evidence="1">
    <location>
        <begin position="18"/>
        <end position="241"/>
    </location>
</feature>
<comment type="caution">
    <text evidence="2">The sequence shown here is derived from an EMBL/GenBank/DDBJ whole genome shotgun (WGS) entry which is preliminary data.</text>
</comment>